<comment type="caution">
    <text evidence="8">The sequence shown here is derived from an EMBL/GenBank/DDBJ whole genome shotgun (WGS) entry which is preliminary data.</text>
</comment>
<sequence length="158" mass="16793">MSINEAPETAQQLYLPGLAPVYAGLQDIAWLGLRVVTGALLLPHGAQKLFGAFGGGGLDGTAKFFESVGYAAPSFMALLVGVIEFFGGLCLVFGFLTRPAAIAVAIFMAFAVQFHAANGFFWIAKGFEYPLFWGMAALFFAIRGGGALSIDRKLGREF</sequence>
<comment type="subcellular location">
    <subcellularLocation>
        <location evidence="1">Cell membrane</location>
        <topology evidence="1">Multi-pass membrane protein</topology>
    </subcellularLocation>
</comment>
<accession>A0A2S8S582</accession>
<keyword evidence="3" id="KW-1003">Cell membrane</keyword>
<keyword evidence="5 7" id="KW-1133">Transmembrane helix</keyword>
<dbReference type="GO" id="GO:0005886">
    <property type="term" value="C:plasma membrane"/>
    <property type="evidence" value="ECO:0007669"/>
    <property type="project" value="UniProtKB-SubCell"/>
</dbReference>
<evidence type="ECO:0000256" key="4">
    <source>
        <dbReference type="ARBA" id="ARBA00022692"/>
    </source>
</evidence>
<feature type="transmembrane region" description="Helical" evidence="7">
    <location>
        <begin position="103"/>
        <end position="124"/>
    </location>
</feature>
<dbReference type="AlphaFoldDB" id="A0A2S8S582"/>
<keyword evidence="4 7" id="KW-0812">Transmembrane</keyword>
<feature type="transmembrane region" description="Helical" evidence="7">
    <location>
        <begin position="130"/>
        <end position="150"/>
    </location>
</feature>
<protein>
    <submittedName>
        <fullName evidence="8">Putative oxidoreductase</fullName>
    </submittedName>
</protein>
<evidence type="ECO:0000256" key="1">
    <source>
        <dbReference type="ARBA" id="ARBA00004651"/>
    </source>
</evidence>
<evidence type="ECO:0000256" key="3">
    <source>
        <dbReference type="ARBA" id="ARBA00022475"/>
    </source>
</evidence>
<evidence type="ECO:0000256" key="5">
    <source>
        <dbReference type="ARBA" id="ARBA00022989"/>
    </source>
</evidence>
<dbReference type="Pfam" id="PF07681">
    <property type="entry name" value="DoxX"/>
    <property type="match status" value="1"/>
</dbReference>
<reference evidence="8 9" key="1">
    <citation type="submission" date="2018-02" db="EMBL/GenBank/DDBJ databases">
        <title>Genomic Encyclopedia of Archaeal and Bacterial Type Strains, Phase II (KMG-II): from individual species to whole genera.</title>
        <authorList>
            <person name="Goeker M."/>
        </authorList>
    </citation>
    <scope>NUCLEOTIDE SEQUENCE [LARGE SCALE GENOMIC DNA]</scope>
    <source>
        <strain evidence="8 9">DSM 18921</strain>
    </source>
</reference>
<organism evidence="8 9">
    <name type="scientific">Albidovulum denitrificans</name>
    <dbReference type="NCBI Taxonomy" id="404881"/>
    <lineage>
        <taxon>Bacteria</taxon>
        <taxon>Pseudomonadati</taxon>
        <taxon>Pseudomonadota</taxon>
        <taxon>Alphaproteobacteria</taxon>
        <taxon>Rhodobacterales</taxon>
        <taxon>Paracoccaceae</taxon>
        <taxon>Albidovulum</taxon>
    </lineage>
</organism>
<keyword evidence="6 7" id="KW-0472">Membrane</keyword>
<gene>
    <name evidence="8" type="ORF">LX70_02819</name>
</gene>
<evidence type="ECO:0000256" key="6">
    <source>
        <dbReference type="ARBA" id="ARBA00023136"/>
    </source>
</evidence>
<feature type="transmembrane region" description="Helical" evidence="7">
    <location>
        <begin position="75"/>
        <end position="96"/>
    </location>
</feature>
<dbReference type="InterPro" id="IPR032808">
    <property type="entry name" value="DoxX"/>
</dbReference>
<dbReference type="Proteomes" id="UP000238338">
    <property type="component" value="Unassembled WGS sequence"/>
</dbReference>
<evidence type="ECO:0000313" key="8">
    <source>
        <dbReference type="EMBL" id="PQV55934.1"/>
    </source>
</evidence>
<dbReference type="RefSeq" id="WP_105515403.1">
    <property type="nucleotide sequence ID" value="NZ_PVEP01000006.1"/>
</dbReference>
<dbReference type="PANTHER" id="PTHR33452">
    <property type="entry name" value="OXIDOREDUCTASE CATD-RELATED"/>
    <property type="match status" value="1"/>
</dbReference>
<evidence type="ECO:0000313" key="9">
    <source>
        <dbReference type="Proteomes" id="UP000238338"/>
    </source>
</evidence>
<evidence type="ECO:0000256" key="2">
    <source>
        <dbReference type="ARBA" id="ARBA00006679"/>
    </source>
</evidence>
<dbReference type="OrthoDB" id="5398343at2"/>
<dbReference type="PANTHER" id="PTHR33452:SF1">
    <property type="entry name" value="INNER MEMBRANE PROTEIN YPHA-RELATED"/>
    <property type="match status" value="1"/>
</dbReference>
<name>A0A2S8S582_9RHOB</name>
<proteinExistence type="inferred from homology"/>
<evidence type="ECO:0000256" key="7">
    <source>
        <dbReference type="SAM" id="Phobius"/>
    </source>
</evidence>
<keyword evidence="9" id="KW-1185">Reference proteome</keyword>
<dbReference type="EMBL" id="PVEP01000006">
    <property type="protein sequence ID" value="PQV55934.1"/>
    <property type="molecule type" value="Genomic_DNA"/>
</dbReference>
<comment type="similarity">
    <text evidence="2">Belongs to the DoxX family.</text>
</comment>
<dbReference type="InterPro" id="IPR051907">
    <property type="entry name" value="DoxX-like_oxidoreductase"/>
</dbReference>